<keyword evidence="4" id="KW-1185">Reference proteome</keyword>
<dbReference type="EnsemblMetazoa" id="SMAR008526-RA">
    <property type="protein sequence ID" value="SMAR008526-PA"/>
    <property type="gene ID" value="SMAR008526"/>
</dbReference>
<organism evidence="3 4">
    <name type="scientific">Strigamia maritima</name>
    <name type="common">European centipede</name>
    <name type="synonym">Geophilus maritimus</name>
    <dbReference type="NCBI Taxonomy" id="126957"/>
    <lineage>
        <taxon>Eukaryota</taxon>
        <taxon>Metazoa</taxon>
        <taxon>Ecdysozoa</taxon>
        <taxon>Arthropoda</taxon>
        <taxon>Myriapoda</taxon>
        <taxon>Chilopoda</taxon>
        <taxon>Pleurostigmophora</taxon>
        <taxon>Geophilomorpha</taxon>
        <taxon>Linotaeniidae</taxon>
        <taxon>Strigamia</taxon>
    </lineage>
</organism>
<reference evidence="4" key="1">
    <citation type="submission" date="2011-05" db="EMBL/GenBank/DDBJ databases">
        <authorList>
            <person name="Richards S.R."/>
            <person name="Qu J."/>
            <person name="Jiang H."/>
            <person name="Jhangiani S.N."/>
            <person name="Agravi P."/>
            <person name="Goodspeed R."/>
            <person name="Gross S."/>
            <person name="Mandapat C."/>
            <person name="Jackson L."/>
            <person name="Mathew T."/>
            <person name="Pu L."/>
            <person name="Thornton R."/>
            <person name="Saada N."/>
            <person name="Wilczek-Boney K.B."/>
            <person name="Lee S."/>
            <person name="Kovar C."/>
            <person name="Wu Y."/>
            <person name="Scherer S.E."/>
            <person name="Worley K.C."/>
            <person name="Muzny D.M."/>
            <person name="Gibbs R."/>
        </authorList>
    </citation>
    <scope>NUCLEOTIDE SEQUENCE</scope>
    <source>
        <strain evidence="4">Brora</strain>
    </source>
</reference>
<dbReference type="Pfam" id="PF06201">
    <property type="entry name" value="PITH"/>
    <property type="match status" value="1"/>
</dbReference>
<accession>T1J4J0</accession>
<evidence type="ECO:0000256" key="1">
    <source>
        <dbReference type="ARBA" id="ARBA00023157"/>
    </source>
</evidence>
<dbReference type="OMA" id="PCTQELT"/>
<dbReference type="InterPro" id="IPR037047">
    <property type="entry name" value="PITH_dom_sf"/>
</dbReference>
<dbReference type="STRING" id="126957.T1J4J0"/>
<dbReference type="Gene3D" id="2.60.120.470">
    <property type="entry name" value="PITH domain"/>
    <property type="match status" value="1"/>
</dbReference>
<dbReference type="AlphaFoldDB" id="T1J4J0"/>
<dbReference type="EMBL" id="JH431845">
    <property type="status" value="NOT_ANNOTATED_CDS"/>
    <property type="molecule type" value="Genomic_DNA"/>
</dbReference>
<dbReference type="SUPFAM" id="SSF49785">
    <property type="entry name" value="Galactose-binding domain-like"/>
    <property type="match status" value="1"/>
</dbReference>
<evidence type="ECO:0000313" key="3">
    <source>
        <dbReference type="EnsemblMetazoa" id="SMAR008526-PA"/>
    </source>
</evidence>
<name>T1J4J0_STRMM</name>
<evidence type="ECO:0000259" key="2">
    <source>
        <dbReference type="PROSITE" id="PS51532"/>
    </source>
</evidence>
<dbReference type="HOGENOM" id="CLU_072377_1_0_1"/>
<protein>
    <recommendedName>
        <fullName evidence="2">PITH domain-containing protein</fullName>
    </recommendedName>
</protein>
<dbReference type="Proteomes" id="UP000014500">
    <property type="component" value="Unassembled WGS sequence"/>
</dbReference>
<reference evidence="3" key="2">
    <citation type="submission" date="2015-02" db="UniProtKB">
        <authorList>
            <consortium name="EnsemblMetazoa"/>
        </authorList>
    </citation>
    <scope>IDENTIFICATION</scope>
</reference>
<evidence type="ECO:0000313" key="4">
    <source>
        <dbReference type="Proteomes" id="UP000014500"/>
    </source>
</evidence>
<dbReference type="GO" id="GO:0005737">
    <property type="term" value="C:cytoplasm"/>
    <property type="evidence" value="ECO:0007669"/>
    <property type="project" value="UniProtKB-ARBA"/>
</dbReference>
<keyword evidence="1" id="KW-1015">Disulfide bond</keyword>
<dbReference type="PANTHER" id="PTHR46115">
    <property type="entry name" value="THIOREDOXIN-LIKE PROTEIN 1"/>
    <property type="match status" value="1"/>
</dbReference>
<dbReference type="InterPro" id="IPR010400">
    <property type="entry name" value="PITH_dom"/>
</dbReference>
<dbReference type="eggNOG" id="KOG0908">
    <property type="taxonomic scope" value="Eukaryota"/>
</dbReference>
<dbReference type="PROSITE" id="PS51532">
    <property type="entry name" value="PITH"/>
    <property type="match status" value="1"/>
</dbReference>
<feature type="domain" description="PITH" evidence="2">
    <location>
        <begin position="39"/>
        <end position="208"/>
    </location>
</feature>
<sequence>MPTFIFYRNKIKIDRLTGADLTSLEAKIVQLLGTDEGGDSDVGVVGHMDLITFITKSECECLNESDDHGFADCLNDDGRYLESDCDEQMIMFISFNRAIKLHSLRIKGPEENGPKTLKIFINQPKTLDFDQAIKMEPTQQVELSKKDLLEGNIVPLRFVKFQNVQNLQVFFKDNQNGSDVTRIDHLCFIGSPLSTTNMGDFKRVAGKKGESH</sequence>
<dbReference type="PhylomeDB" id="T1J4J0"/>
<dbReference type="InterPro" id="IPR008979">
    <property type="entry name" value="Galactose-bd-like_sf"/>
</dbReference>
<proteinExistence type="predicted"/>